<protein>
    <recommendedName>
        <fullName evidence="1">Craniofacial development protein 1</fullName>
    </recommendedName>
    <alternativeName>
        <fullName evidence="2">Bucentaur</fullName>
    </alternativeName>
</protein>
<proteinExistence type="predicted"/>
<evidence type="ECO:0000256" key="1">
    <source>
        <dbReference type="ARBA" id="ARBA00019033"/>
    </source>
</evidence>
<gene>
    <name evidence="5" type="ORF">HCN44_006597</name>
</gene>
<dbReference type="Pfam" id="PF07572">
    <property type="entry name" value="BCNT"/>
    <property type="match status" value="1"/>
</dbReference>
<reference evidence="5 6" key="1">
    <citation type="submission" date="2020-08" db="EMBL/GenBank/DDBJ databases">
        <title>Aphidius gifuensis genome sequencing and assembly.</title>
        <authorList>
            <person name="Du Z."/>
        </authorList>
    </citation>
    <scope>NUCLEOTIDE SEQUENCE [LARGE SCALE GENOMIC DNA]</scope>
    <source>
        <strain evidence="5">YNYX2018</strain>
        <tissue evidence="5">Adults</tissue>
    </source>
</reference>
<evidence type="ECO:0000259" key="4">
    <source>
        <dbReference type="PROSITE" id="PS51279"/>
    </source>
</evidence>
<accession>A0A834XXT3</accession>
<feature type="compositionally biased region" description="Acidic residues" evidence="3">
    <location>
        <begin position="80"/>
        <end position="90"/>
    </location>
</feature>
<feature type="compositionally biased region" description="Acidic residues" evidence="3">
    <location>
        <begin position="9"/>
        <end position="45"/>
    </location>
</feature>
<dbReference type="EMBL" id="JACMRX010000002">
    <property type="protein sequence ID" value="KAF7995490.1"/>
    <property type="molecule type" value="Genomic_DNA"/>
</dbReference>
<evidence type="ECO:0000256" key="2">
    <source>
        <dbReference type="ARBA" id="ARBA00030244"/>
    </source>
</evidence>
<dbReference type="GO" id="GO:0000812">
    <property type="term" value="C:Swr1 complex"/>
    <property type="evidence" value="ECO:0007669"/>
    <property type="project" value="TreeGrafter"/>
</dbReference>
<sequence length="281" mass="31980">MSEKHELPSDTDDDDDEDYVPEGAEEPVSEAESEGDVESGPDDENNENKQLTKNNTKKRRNNKQKSNNLKRKKIEVNSNDADDDDDDDNDNETKELTEEEEKKRADLLWADFMKGSEDTTTTTPKPVEKKISAPIVKPKVEEKKVKITKIFEFAGEEIKVEKEVPIDSAEARLKLSTTELTSNSSAKKIGNNSTICGGRRGGLGGLSSILSNIGKKTKISTLEKTKLDWDNFKRDEKLDEEITNHNRGKDGYLERQDFLQRTDVRQFEIEKNLRTTRRSNR</sequence>
<dbReference type="Proteomes" id="UP000639338">
    <property type="component" value="Unassembled WGS sequence"/>
</dbReference>
<feature type="region of interest" description="Disordered" evidence="3">
    <location>
        <begin position="1"/>
        <end position="107"/>
    </location>
</feature>
<dbReference type="OrthoDB" id="445677at2759"/>
<evidence type="ECO:0000313" key="6">
    <source>
        <dbReference type="Proteomes" id="UP000639338"/>
    </source>
</evidence>
<dbReference type="PANTHER" id="PTHR48407:SF1">
    <property type="entry name" value="CRANIOFACIAL DEVELOPMENT PROTEIN 1"/>
    <property type="match status" value="1"/>
</dbReference>
<feature type="domain" description="BCNT-C" evidence="4">
    <location>
        <begin position="200"/>
        <end position="280"/>
    </location>
</feature>
<organism evidence="5 6">
    <name type="scientific">Aphidius gifuensis</name>
    <name type="common">Parasitoid wasp</name>
    <dbReference type="NCBI Taxonomy" id="684658"/>
    <lineage>
        <taxon>Eukaryota</taxon>
        <taxon>Metazoa</taxon>
        <taxon>Ecdysozoa</taxon>
        <taxon>Arthropoda</taxon>
        <taxon>Hexapoda</taxon>
        <taxon>Insecta</taxon>
        <taxon>Pterygota</taxon>
        <taxon>Neoptera</taxon>
        <taxon>Endopterygota</taxon>
        <taxon>Hymenoptera</taxon>
        <taxon>Apocrita</taxon>
        <taxon>Ichneumonoidea</taxon>
        <taxon>Braconidae</taxon>
        <taxon>Aphidiinae</taxon>
        <taxon>Aphidius</taxon>
    </lineage>
</organism>
<comment type="caution">
    <text evidence="5">The sequence shown here is derived from an EMBL/GenBank/DDBJ whole genome shotgun (WGS) entry which is preliminary data.</text>
</comment>
<keyword evidence="6" id="KW-1185">Reference proteome</keyword>
<dbReference type="PROSITE" id="PS51279">
    <property type="entry name" value="BCNT_C"/>
    <property type="match status" value="1"/>
</dbReference>
<dbReference type="AlphaFoldDB" id="A0A834XXT3"/>
<dbReference type="PANTHER" id="PTHR48407">
    <property type="entry name" value="CRANIOFACIAL DEVELOPMENT PROTEIN 1"/>
    <property type="match status" value="1"/>
</dbReference>
<feature type="compositionally biased region" description="Basic residues" evidence="3">
    <location>
        <begin position="55"/>
        <end position="73"/>
    </location>
</feature>
<evidence type="ECO:0000313" key="5">
    <source>
        <dbReference type="EMBL" id="KAF7995490.1"/>
    </source>
</evidence>
<dbReference type="InterPro" id="IPR027124">
    <property type="entry name" value="Swc5/CFDP1/2"/>
</dbReference>
<evidence type="ECO:0000256" key="3">
    <source>
        <dbReference type="SAM" id="MobiDB-lite"/>
    </source>
</evidence>
<dbReference type="InterPro" id="IPR011421">
    <property type="entry name" value="BCNT-C"/>
</dbReference>
<feature type="compositionally biased region" description="Basic and acidic residues" evidence="3">
    <location>
        <begin position="91"/>
        <end position="106"/>
    </location>
</feature>
<name>A0A834XXT3_APHGI</name>